<proteinExistence type="predicted"/>
<dbReference type="GO" id="GO:0016020">
    <property type="term" value="C:membrane"/>
    <property type="evidence" value="ECO:0007669"/>
    <property type="project" value="UniProtKB-SubCell"/>
</dbReference>
<dbReference type="GeneID" id="66723893"/>
<dbReference type="Proteomes" id="UP000238356">
    <property type="component" value="Unassembled WGS sequence"/>
</dbReference>
<feature type="compositionally biased region" description="Basic and acidic residues" evidence="3">
    <location>
        <begin position="7"/>
        <end position="17"/>
    </location>
</feature>
<reference evidence="5 6" key="1">
    <citation type="submission" date="2018-02" db="EMBL/GenBank/DDBJ databases">
        <title>8 Nocardia nova and 1 Nocardia cyriacigeorgica strain used for evolution to TMP-SMX.</title>
        <authorList>
            <person name="Mehta H."/>
            <person name="Weng J."/>
            <person name="Shamoo Y."/>
        </authorList>
    </citation>
    <scope>NUCLEOTIDE SEQUENCE [LARGE SCALE GENOMIC DNA]</scope>
    <source>
        <strain evidence="5 6">BAA2227</strain>
    </source>
</reference>
<organism evidence="5 6">
    <name type="scientific">Nocardia nova</name>
    <dbReference type="NCBI Taxonomy" id="37330"/>
    <lineage>
        <taxon>Bacteria</taxon>
        <taxon>Bacillati</taxon>
        <taxon>Actinomycetota</taxon>
        <taxon>Actinomycetes</taxon>
        <taxon>Mycobacteriales</taxon>
        <taxon>Nocardiaceae</taxon>
        <taxon>Nocardia</taxon>
    </lineage>
</organism>
<dbReference type="PANTHER" id="PTHR37042:SF4">
    <property type="entry name" value="OUTER MEMBRANE PROTEIN RV1973"/>
    <property type="match status" value="1"/>
</dbReference>
<dbReference type="RefSeq" id="WP_104363789.1">
    <property type="nucleotide sequence ID" value="NZ_JADLQW010000019.1"/>
</dbReference>
<evidence type="ECO:0000256" key="2">
    <source>
        <dbReference type="ARBA" id="ARBA00023136"/>
    </source>
</evidence>
<keyword evidence="4" id="KW-0812">Transmembrane</keyword>
<feature type="region of interest" description="Disordered" evidence="3">
    <location>
        <begin position="1"/>
        <end position="38"/>
    </location>
</feature>
<dbReference type="EMBL" id="PSZD01000013">
    <property type="protein sequence ID" value="PPJ26197.1"/>
    <property type="molecule type" value="Genomic_DNA"/>
</dbReference>
<name>A0A2S6A2V8_9NOCA</name>
<evidence type="ECO:0000313" key="6">
    <source>
        <dbReference type="Proteomes" id="UP000238356"/>
    </source>
</evidence>
<protein>
    <submittedName>
        <fullName evidence="5">Twin-arginine translocation pathway signal</fullName>
    </submittedName>
</protein>
<evidence type="ECO:0000313" key="5">
    <source>
        <dbReference type="EMBL" id="PPJ26197.1"/>
    </source>
</evidence>
<evidence type="ECO:0000256" key="3">
    <source>
        <dbReference type="SAM" id="MobiDB-lite"/>
    </source>
</evidence>
<feature type="transmembrane region" description="Helical" evidence="4">
    <location>
        <begin position="54"/>
        <end position="75"/>
    </location>
</feature>
<keyword evidence="4" id="KW-1133">Transmembrane helix</keyword>
<comment type="subcellular location">
    <subcellularLocation>
        <location evidence="1">Membrane</location>
    </subcellularLocation>
</comment>
<comment type="caution">
    <text evidence="5">The sequence shown here is derived from an EMBL/GenBank/DDBJ whole genome shotgun (WGS) entry which is preliminary data.</text>
</comment>
<dbReference type="AlphaFoldDB" id="A0A2S6A2V8"/>
<gene>
    <name evidence="5" type="ORF">C5F51_20535</name>
</gene>
<dbReference type="PANTHER" id="PTHR37042">
    <property type="entry name" value="OUTER MEMBRANE PROTEIN RV1973"/>
    <property type="match status" value="1"/>
</dbReference>
<evidence type="ECO:0000256" key="1">
    <source>
        <dbReference type="ARBA" id="ARBA00004370"/>
    </source>
</evidence>
<keyword evidence="2 4" id="KW-0472">Membrane</keyword>
<sequence length="210" mass="22136">MSTSSDSRPEHIDERETGANTETTGAPAPSEKGARKLPRPRAALTWVRGHRAGVGAGLLGGLAAASVVAATSLYFTQYRPDQQTDDDAQRAAIAAASNGSVAILSYAPDTLDHDLTAARSFLTGDFLTYYGQFTQQVVAPAAKQKAVKTSAAVVRSAIEQIRPDSAVVLVFINQTTTTSDKPDPSMTSSSVKVSLSHIDGKWLISSFDPV</sequence>
<accession>A0A2S6A2V8</accession>
<keyword evidence="6" id="KW-1185">Reference proteome</keyword>
<evidence type="ECO:0000256" key="4">
    <source>
        <dbReference type="SAM" id="Phobius"/>
    </source>
</evidence>